<keyword evidence="1" id="KW-0472">Membrane</keyword>
<dbReference type="SUPFAM" id="SSF81321">
    <property type="entry name" value="Family A G protein-coupled receptor-like"/>
    <property type="match status" value="1"/>
</dbReference>
<dbReference type="Gene3D" id="1.20.1070.10">
    <property type="entry name" value="Rhodopsin 7-helix transmembrane proteins"/>
    <property type="match status" value="1"/>
</dbReference>
<dbReference type="Proteomes" id="UP000030758">
    <property type="component" value="Unassembled WGS sequence"/>
</dbReference>
<proteinExistence type="predicted"/>
<evidence type="ECO:0000256" key="1">
    <source>
        <dbReference type="SAM" id="Phobius"/>
    </source>
</evidence>
<feature type="transmembrane region" description="Helical" evidence="1">
    <location>
        <begin position="113"/>
        <end position="142"/>
    </location>
</feature>
<feature type="transmembrane region" description="Helical" evidence="1">
    <location>
        <begin position="199"/>
        <end position="218"/>
    </location>
</feature>
<keyword evidence="1" id="KW-0812">Transmembrane</keyword>
<name>A0A085N2H2_9BILA</name>
<feature type="transmembrane region" description="Helical" evidence="1">
    <location>
        <begin position="162"/>
        <end position="187"/>
    </location>
</feature>
<dbReference type="AlphaFoldDB" id="A0A085N2H2"/>
<accession>A0A085N2H2</accession>
<keyword evidence="1" id="KW-1133">Transmembrane helix</keyword>
<evidence type="ECO:0000313" key="2">
    <source>
        <dbReference type="EMBL" id="KFD63668.1"/>
    </source>
</evidence>
<sequence>MTSVMRASLYLNKDEMMDPFTCILMRYDLGILVIGQDGLTLSGFLLSFERFMFFTNVNAHQRIFNPVCTKQIIYCAFIVGILDYMLCWSLAYSRRSEQIQGHCQRSETTSESYFTVYMILTVLLAAGSLIFYLLTFLSVSSWGRQNNEKGLRQLRHSRERKILNSLALVSVLIAAMNLLPWSTYFFIFNSSSHQVIFNAAKLLDNLYLPISTLLYFIIHPDLSRPLRSTFCVRNCLKFLSRSERISVVYAG</sequence>
<feature type="non-terminal residue" evidence="2">
    <location>
        <position position="251"/>
    </location>
</feature>
<feature type="transmembrane region" description="Helical" evidence="1">
    <location>
        <begin position="72"/>
        <end position="93"/>
    </location>
</feature>
<gene>
    <name evidence="2" type="ORF">M514_09720</name>
</gene>
<organism evidence="2">
    <name type="scientific">Trichuris suis</name>
    <name type="common">pig whipworm</name>
    <dbReference type="NCBI Taxonomy" id="68888"/>
    <lineage>
        <taxon>Eukaryota</taxon>
        <taxon>Metazoa</taxon>
        <taxon>Ecdysozoa</taxon>
        <taxon>Nematoda</taxon>
        <taxon>Enoplea</taxon>
        <taxon>Dorylaimia</taxon>
        <taxon>Trichinellida</taxon>
        <taxon>Trichuridae</taxon>
        <taxon>Trichuris</taxon>
    </lineage>
</organism>
<dbReference type="EMBL" id="KL367569">
    <property type="protein sequence ID" value="KFD63668.1"/>
    <property type="molecule type" value="Genomic_DNA"/>
</dbReference>
<protein>
    <submittedName>
        <fullName evidence="2">Uncharacterized protein</fullName>
    </submittedName>
</protein>
<reference evidence="2" key="1">
    <citation type="journal article" date="2014" name="Nat. Genet.">
        <title>Genome and transcriptome of the porcine whipworm Trichuris suis.</title>
        <authorList>
            <person name="Jex A.R."/>
            <person name="Nejsum P."/>
            <person name="Schwarz E.M."/>
            <person name="Hu L."/>
            <person name="Young N.D."/>
            <person name="Hall R.S."/>
            <person name="Korhonen P.K."/>
            <person name="Liao S."/>
            <person name="Thamsborg S."/>
            <person name="Xia J."/>
            <person name="Xu P."/>
            <person name="Wang S."/>
            <person name="Scheerlinck J.P."/>
            <person name="Hofmann A."/>
            <person name="Sternberg P.W."/>
            <person name="Wang J."/>
            <person name="Gasser R.B."/>
        </authorList>
    </citation>
    <scope>NUCLEOTIDE SEQUENCE [LARGE SCALE GENOMIC DNA]</scope>
    <source>
        <strain evidence="2">DCEP-RM93F</strain>
    </source>
</reference>